<dbReference type="PANTHER" id="PTHR30482:SF20">
    <property type="entry name" value="HIGH-AFFINITY BRANCHED-CHAIN AMINO ACID TRANSPORT SYSTEM PERMEASE PROTEIN LIVM"/>
    <property type="match status" value="1"/>
</dbReference>
<protein>
    <submittedName>
        <fullName evidence="7">Branched-chain amino acid ABC transporter permease</fullName>
    </submittedName>
</protein>
<evidence type="ECO:0000256" key="4">
    <source>
        <dbReference type="ARBA" id="ARBA00022989"/>
    </source>
</evidence>
<keyword evidence="3 6" id="KW-0812">Transmembrane</keyword>
<feature type="transmembrane region" description="Helical" evidence="6">
    <location>
        <begin position="262"/>
        <end position="281"/>
    </location>
</feature>
<feature type="transmembrane region" description="Helical" evidence="6">
    <location>
        <begin position="225"/>
        <end position="250"/>
    </location>
</feature>
<feature type="transmembrane region" description="Helical" evidence="6">
    <location>
        <begin position="179"/>
        <end position="205"/>
    </location>
</feature>
<feature type="transmembrane region" description="Helical" evidence="6">
    <location>
        <begin position="6"/>
        <end position="25"/>
    </location>
</feature>
<dbReference type="Pfam" id="PF02653">
    <property type="entry name" value="BPD_transp_2"/>
    <property type="match status" value="1"/>
</dbReference>
<dbReference type="GO" id="GO:0015658">
    <property type="term" value="F:branched-chain amino acid transmembrane transporter activity"/>
    <property type="evidence" value="ECO:0007669"/>
    <property type="project" value="InterPro"/>
</dbReference>
<reference evidence="7" key="1">
    <citation type="submission" date="2020-07" db="EMBL/GenBank/DDBJ databases">
        <title>Huge and variable diversity of episymbiotic CPR bacteria and DPANN archaea in groundwater ecosystems.</title>
        <authorList>
            <person name="He C.Y."/>
            <person name="Keren R."/>
            <person name="Whittaker M."/>
            <person name="Farag I.F."/>
            <person name="Doudna J."/>
            <person name="Cate J.H.D."/>
            <person name="Banfield J.F."/>
        </authorList>
    </citation>
    <scope>NUCLEOTIDE SEQUENCE</scope>
    <source>
        <strain evidence="7">NC_groundwater_1482_Ag_S-0.65um_47_24</strain>
    </source>
</reference>
<dbReference type="InterPro" id="IPR043428">
    <property type="entry name" value="LivM-like"/>
</dbReference>
<evidence type="ECO:0000313" key="7">
    <source>
        <dbReference type="EMBL" id="MBI4595703.1"/>
    </source>
</evidence>
<feature type="transmembrane region" description="Helical" evidence="6">
    <location>
        <begin position="84"/>
        <end position="104"/>
    </location>
</feature>
<sequence>MEYWISVLSLLGIHMLMALSVYVIMSTGQVTFGQQGFFAIGAYLSAFATAMWGLSLTTAFILAGLVSSLFGVLVGFPALRIRGFYLAITTLAFAEIVRLFFLNLTYQRQIGDRLIGPDGAHGFRYIDYLVQHQITLYKFLGIIYLIVAIFAVFFILLGRSRLGPAFKAVEEDEMAASMLGLNITTIKLSSFIIGAFIAGVAGGLYAHYMQYVGQDFFGVNIGVYFMAYVMIGGLGSFVGPMLGATMLVGLTEILRFLQEYRMIFYGALIIATVIFRPRGIIDEALIFKIKTFLKKKAFPLTAGG</sequence>
<evidence type="ECO:0000256" key="3">
    <source>
        <dbReference type="ARBA" id="ARBA00022692"/>
    </source>
</evidence>
<dbReference type="GO" id="GO:0005886">
    <property type="term" value="C:plasma membrane"/>
    <property type="evidence" value="ECO:0007669"/>
    <property type="project" value="UniProtKB-SubCell"/>
</dbReference>
<feature type="transmembrane region" description="Helical" evidence="6">
    <location>
        <begin position="60"/>
        <end position="79"/>
    </location>
</feature>
<comment type="caution">
    <text evidence="7">The sequence shown here is derived from an EMBL/GenBank/DDBJ whole genome shotgun (WGS) entry which is preliminary data.</text>
</comment>
<feature type="transmembrane region" description="Helical" evidence="6">
    <location>
        <begin position="136"/>
        <end position="158"/>
    </location>
</feature>
<dbReference type="EMBL" id="JACQWF010000225">
    <property type="protein sequence ID" value="MBI4595703.1"/>
    <property type="molecule type" value="Genomic_DNA"/>
</dbReference>
<proteinExistence type="predicted"/>
<dbReference type="Proteomes" id="UP000772181">
    <property type="component" value="Unassembled WGS sequence"/>
</dbReference>
<keyword evidence="2" id="KW-1003">Cell membrane</keyword>
<evidence type="ECO:0000256" key="2">
    <source>
        <dbReference type="ARBA" id="ARBA00022475"/>
    </source>
</evidence>
<evidence type="ECO:0000256" key="5">
    <source>
        <dbReference type="ARBA" id="ARBA00023136"/>
    </source>
</evidence>
<accession>A0A933GLS2</accession>
<keyword evidence="4 6" id="KW-1133">Transmembrane helix</keyword>
<dbReference type="InterPro" id="IPR001851">
    <property type="entry name" value="ABC_transp_permease"/>
</dbReference>
<dbReference type="PANTHER" id="PTHR30482">
    <property type="entry name" value="HIGH-AFFINITY BRANCHED-CHAIN AMINO ACID TRANSPORT SYSTEM PERMEASE"/>
    <property type="match status" value="1"/>
</dbReference>
<dbReference type="CDD" id="cd06581">
    <property type="entry name" value="TM_PBP1_LivM_like"/>
    <property type="match status" value="1"/>
</dbReference>
<organism evidence="7 8">
    <name type="scientific">Tectimicrobiota bacterium</name>
    <dbReference type="NCBI Taxonomy" id="2528274"/>
    <lineage>
        <taxon>Bacteria</taxon>
        <taxon>Pseudomonadati</taxon>
        <taxon>Nitrospinota/Tectimicrobiota group</taxon>
        <taxon>Candidatus Tectimicrobiota</taxon>
    </lineage>
</organism>
<name>A0A933GLS2_UNCTE</name>
<evidence type="ECO:0000256" key="1">
    <source>
        <dbReference type="ARBA" id="ARBA00004651"/>
    </source>
</evidence>
<evidence type="ECO:0000313" key="8">
    <source>
        <dbReference type="Proteomes" id="UP000772181"/>
    </source>
</evidence>
<keyword evidence="5 6" id="KW-0472">Membrane</keyword>
<dbReference type="AlphaFoldDB" id="A0A933GLS2"/>
<evidence type="ECO:0000256" key="6">
    <source>
        <dbReference type="SAM" id="Phobius"/>
    </source>
</evidence>
<comment type="subcellular location">
    <subcellularLocation>
        <location evidence="1">Cell membrane</location>
        <topology evidence="1">Multi-pass membrane protein</topology>
    </subcellularLocation>
</comment>
<gene>
    <name evidence="7" type="ORF">HY730_04905</name>
</gene>